<accession>A0ABV8J7P6</accession>
<comment type="caution">
    <text evidence="1">The sequence shown here is derived from an EMBL/GenBank/DDBJ whole genome shotgun (WGS) entry which is preliminary data.</text>
</comment>
<reference evidence="2" key="1">
    <citation type="journal article" date="2019" name="Int. J. Syst. Evol. Microbiol.">
        <title>The Global Catalogue of Microorganisms (GCM) 10K type strain sequencing project: providing services to taxonomists for standard genome sequencing and annotation.</title>
        <authorList>
            <consortium name="The Broad Institute Genomics Platform"/>
            <consortium name="The Broad Institute Genome Sequencing Center for Infectious Disease"/>
            <person name="Wu L."/>
            <person name="Ma J."/>
        </authorList>
    </citation>
    <scope>NUCLEOTIDE SEQUENCE [LARGE SCALE GENOMIC DNA]</scope>
    <source>
        <strain evidence="2">TBRC 5832</strain>
    </source>
</reference>
<evidence type="ECO:0000313" key="2">
    <source>
        <dbReference type="Proteomes" id="UP001595867"/>
    </source>
</evidence>
<gene>
    <name evidence="1" type="ORF">ACFO0C_34190</name>
</gene>
<keyword evidence="2" id="KW-1185">Reference proteome</keyword>
<sequence>APPAGPARPALVLTSDDHLPGGHDRWLTADYANLTGWRRWIAVAGADHASFTDLGIFADQLGIDIGATTPGVRATAITRRYVRAMFDQHLRHRHQPLLDGASDRYPEVGIVAR</sequence>
<dbReference type="EMBL" id="JBHSBL010000024">
    <property type="protein sequence ID" value="MFC4070005.1"/>
    <property type="molecule type" value="Genomic_DNA"/>
</dbReference>
<protein>
    <recommendedName>
        <fullName evidence="3">Alpha/beta hydrolase</fullName>
    </recommendedName>
</protein>
<organism evidence="1 2">
    <name type="scientific">Actinoplanes subglobosus</name>
    <dbReference type="NCBI Taxonomy" id="1547892"/>
    <lineage>
        <taxon>Bacteria</taxon>
        <taxon>Bacillati</taxon>
        <taxon>Actinomycetota</taxon>
        <taxon>Actinomycetes</taxon>
        <taxon>Micromonosporales</taxon>
        <taxon>Micromonosporaceae</taxon>
        <taxon>Actinoplanes</taxon>
    </lineage>
</organism>
<name>A0ABV8J7P6_9ACTN</name>
<proteinExistence type="predicted"/>
<dbReference type="Gene3D" id="3.40.50.1820">
    <property type="entry name" value="alpha/beta hydrolase"/>
    <property type="match status" value="1"/>
</dbReference>
<dbReference type="InterPro" id="IPR029058">
    <property type="entry name" value="AB_hydrolase_fold"/>
</dbReference>
<dbReference type="Proteomes" id="UP001595867">
    <property type="component" value="Unassembled WGS sequence"/>
</dbReference>
<evidence type="ECO:0000313" key="1">
    <source>
        <dbReference type="EMBL" id="MFC4070005.1"/>
    </source>
</evidence>
<evidence type="ECO:0008006" key="3">
    <source>
        <dbReference type="Google" id="ProtNLM"/>
    </source>
</evidence>
<feature type="non-terminal residue" evidence="1">
    <location>
        <position position="1"/>
    </location>
</feature>